<dbReference type="Gene3D" id="1.25.40.380">
    <property type="entry name" value="Protein of unknown function DUF1810"/>
    <property type="match status" value="1"/>
</dbReference>
<dbReference type="EMBL" id="CP022112">
    <property type="protein sequence ID" value="ASG24732.1"/>
    <property type="molecule type" value="Genomic_DNA"/>
</dbReference>
<gene>
    <name evidence="1" type="ORF">Y958_28240</name>
</gene>
<accession>A0A248K1C8</accession>
<reference evidence="1 2" key="1">
    <citation type="submission" date="2017-06" db="EMBL/GenBank/DDBJ databases">
        <title>Complete genome sequence of Nitrospirillum amazonense strain CBAmC, an endophytic nitrogen-fixing and plant growth-promoting bacterium, isolated from sugarcane.</title>
        <authorList>
            <person name="Schwab S."/>
            <person name="dos Santos Teixeira K.R."/>
            <person name="Simoes Araujo J.L."/>
            <person name="Soares Vidal M."/>
            <person name="Borges de Freitas H.R."/>
            <person name="Rivello Crivelaro A.L."/>
            <person name="Bueno de Camargo Nunes A."/>
            <person name="dos Santos C.M."/>
            <person name="Palmeira da Silva Rosa D."/>
            <person name="da Silva Padilha D."/>
            <person name="da Silva E."/>
            <person name="Araujo Terra L."/>
            <person name="Soares Mendes V."/>
            <person name="Farinelli L."/>
            <person name="Magalhaes Cruz L."/>
            <person name="Baldani J.I."/>
        </authorList>
    </citation>
    <scope>NUCLEOTIDE SEQUENCE [LARGE SCALE GENOMIC DNA]</scope>
    <source>
        <strain evidence="1 2">CBAmC</strain>
    </source>
</reference>
<evidence type="ECO:0000313" key="2">
    <source>
        <dbReference type="Proteomes" id="UP000197153"/>
    </source>
</evidence>
<evidence type="ECO:0000313" key="1">
    <source>
        <dbReference type="EMBL" id="ASG24732.1"/>
    </source>
</evidence>
<dbReference type="AlphaFoldDB" id="A0A248K1C8"/>
<name>A0A248K1C8_9PROT</name>
<dbReference type="InterPro" id="IPR014937">
    <property type="entry name" value="DUF1810"/>
</dbReference>
<dbReference type="Pfam" id="PF08837">
    <property type="entry name" value="DUF1810"/>
    <property type="match status" value="1"/>
</dbReference>
<protein>
    <submittedName>
        <fullName evidence="1">Calpastatin</fullName>
    </submittedName>
</protein>
<dbReference type="KEGG" id="nao:Y958_28240"/>
<dbReference type="SUPFAM" id="SSF140736">
    <property type="entry name" value="Rv1873-like"/>
    <property type="match status" value="1"/>
</dbReference>
<dbReference type="PIRSF" id="PIRSF008546">
    <property type="entry name" value="UCP008546"/>
    <property type="match status" value="1"/>
</dbReference>
<dbReference type="InterPro" id="IPR036287">
    <property type="entry name" value="Rv1873-like_sf"/>
</dbReference>
<dbReference type="RefSeq" id="WP_088875138.1">
    <property type="nucleotide sequence ID" value="NZ_CP022112.1"/>
</dbReference>
<proteinExistence type="predicted"/>
<sequence length="157" mass="17451">MDHPVDSSTASPHWDLQRFVDAQNPQLDTVIQELTIGHKRSHWMWYFFPQIAGLGQSATSQHYALASLDEARAYLEHTILGGRLRQLTGLVNELPGHDARAVFGPVDALKFRSSMTLFHLAAGDCDSLFQDALDKYFDGQPDDRTLQLAGAADKMPA</sequence>
<dbReference type="Proteomes" id="UP000197153">
    <property type="component" value="Chromosome 3"/>
</dbReference>
<organism evidence="1 2">
    <name type="scientific">Nitrospirillum viridazoti CBAmc</name>
    <dbReference type="NCBI Taxonomy" id="1441467"/>
    <lineage>
        <taxon>Bacteria</taxon>
        <taxon>Pseudomonadati</taxon>
        <taxon>Pseudomonadota</taxon>
        <taxon>Alphaproteobacteria</taxon>
        <taxon>Rhodospirillales</taxon>
        <taxon>Azospirillaceae</taxon>
        <taxon>Nitrospirillum</taxon>
        <taxon>Nitrospirillum viridazoti</taxon>
    </lineage>
</organism>
<keyword evidence="2" id="KW-1185">Reference proteome</keyword>